<protein>
    <submittedName>
        <fullName evidence="6">HTH-type transcriptional repressor PurR</fullName>
    </submittedName>
</protein>
<keyword evidence="2" id="KW-0238">DNA-binding</keyword>
<dbReference type="PANTHER" id="PTHR30146">
    <property type="entry name" value="LACI-RELATED TRANSCRIPTIONAL REPRESSOR"/>
    <property type="match status" value="1"/>
</dbReference>
<dbReference type="GO" id="GO:0000976">
    <property type="term" value="F:transcription cis-regulatory region binding"/>
    <property type="evidence" value="ECO:0007669"/>
    <property type="project" value="TreeGrafter"/>
</dbReference>
<dbReference type="Proteomes" id="UP000028302">
    <property type="component" value="Unassembled WGS sequence"/>
</dbReference>
<accession>A0A084IPE5</accession>
<evidence type="ECO:0000256" key="1">
    <source>
        <dbReference type="ARBA" id="ARBA00023015"/>
    </source>
</evidence>
<dbReference type="Pfam" id="PF13377">
    <property type="entry name" value="Peripla_BP_3"/>
    <property type="match status" value="1"/>
</dbReference>
<dbReference type="InterPro" id="IPR046335">
    <property type="entry name" value="LacI/GalR-like_sensor"/>
</dbReference>
<gene>
    <name evidence="6" type="ORF">C41B8_03151</name>
</gene>
<evidence type="ECO:0000256" key="3">
    <source>
        <dbReference type="ARBA" id="ARBA00023163"/>
    </source>
</evidence>
<dbReference type="Gene3D" id="1.10.260.40">
    <property type="entry name" value="lambda repressor-like DNA-binding domains"/>
    <property type="match status" value="1"/>
</dbReference>
<dbReference type="OrthoDB" id="5718990at2"/>
<keyword evidence="3" id="KW-0804">Transcription</keyword>
<dbReference type="CDD" id="cd01392">
    <property type="entry name" value="HTH_LacI"/>
    <property type="match status" value="1"/>
</dbReference>
<dbReference type="PROSITE" id="PS00356">
    <property type="entry name" value="HTH_LACI_1"/>
    <property type="match status" value="1"/>
</dbReference>
<dbReference type="InterPro" id="IPR010982">
    <property type="entry name" value="Lambda_DNA-bd_dom_sf"/>
</dbReference>
<dbReference type="PANTHER" id="PTHR30146:SF109">
    <property type="entry name" value="HTH-TYPE TRANSCRIPTIONAL REGULATOR GALS"/>
    <property type="match status" value="1"/>
</dbReference>
<dbReference type="eggNOG" id="COG1609">
    <property type="taxonomic scope" value="Bacteria"/>
</dbReference>
<proteinExistence type="predicted"/>
<dbReference type="STRING" id="1304275.C41B8_03151"/>
<organism evidence="6 7">
    <name type="scientific">Salinisphaera hydrothermalis (strain C41B8)</name>
    <dbReference type="NCBI Taxonomy" id="1304275"/>
    <lineage>
        <taxon>Bacteria</taxon>
        <taxon>Pseudomonadati</taxon>
        <taxon>Pseudomonadota</taxon>
        <taxon>Gammaproteobacteria</taxon>
        <taxon>Salinisphaerales</taxon>
        <taxon>Salinisphaeraceae</taxon>
        <taxon>Salinisphaera</taxon>
    </lineage>
</organism>
<dbReference type="AlphaFoldDB" id="A0A084IPE5"/>
<dbReference type="InterPro" id="IPR000843">
    <property type="entry name" value="HTH_LacI"/>
</dbReference>
<dbReference type="PRINTS" id="PR00036">
    <property type="entry name" value="HTHLACI"/>
</dbReference>
<reference evidence="6 7" key="1">
    <citation type="submission" date="2013-03" db="EMBL/GenBank/DDBJ databases">
        <title>Salinisphaera hydrothermalis C41B8 Genome Sequencing.</title>
        <authorList>
            <person name="Li C."/>
            <person name="Lai Q."/>
            <person name="Shao Z."/>
        </authorList>
    </citation>
    <scope>NUCLEOTIDE SEQUENCE [LARGE SCALE GENOMIC DNA]</scope>
    <source>
        <strain evidence="6 7">C41B8</strain>
    </source>
</reference>
<feature type="region of interest" description="Disordered" evidence="4">
    <location>
        <begin position="1"/>
        <end position="25"/>
    </location>
</feature>
<evidence type="ECO:0000259" key="5">
    <source>
        <dbReference type="PROSITE" id="PS50932"/>
    </source>
</evidence>
<comment type="caution">
    <text evidence="6">The sequence shown here is derived from an EMBL/GenBank/DDBJ whole genome shotgun (WGS) entry which is preliminary data.</text>
</comment>
<evidence type="ECO:0000313" key="6">
    <source>
        <dbReference type="EMBL" id="KEZ78579.1"/>
    </source>
</evidence>
<keyword evidence="1" id="KW-0805">Transcription regulation</keyword>
<dbReference type="GO" id="GO:0003700">
    <property type="term" value="F:DNA-binding transcription factor activity"/>
    <property type="evidence" value="ECO:0007669"/>
    <property type="project" value="TreeGrafter"/>
</dbReference>
<dbReference type="PROSITE" id="PS50932">
    <property type="entry name" value="HTH_LACI_2"/>
    <property type="match status" value="1"/>
</dbReference>
<dbReference type="SMART" id="SM00354">
    <property type="entry name" value="HTH_LACI"/>
    <property type="match status" value="1"/>
</dbReference>
<dbReference type="SUPFAM" id="SSF47413">
    <property type="entry name" value="lambda repressor-like DNA-binding domains"/>
    <property type="match status" value="1"/>
</dbReference>
<evidence type="ECO:0000256" key="2">
    <source>
        <dbReference type="ARBA" id="ARBA00023125"/>
    </source>
</evidence>
<dbReference type="Gene3D" id="3.40.50.2300">
    <property type="match status" value="2"/>
</dbReference>
<evidence type="ECO:0000256" key="4">
    <source>
        <dbReference type="SAM" id="MobiDB-lite"/>
    </source>
</evidence>
<dbReference type="RefSeq" id="WP_051882929.1">
    <property type="nucleotide sequence ID" value="NZ_APNK01000003.1"/>
</dbReference>
<dbReference type="Pfam" id="PF00356">
    <property type="entry name" value="LacI"/>
    <property type="match status" value="1"/>
</dbReference>
<name>A0A084IPE5_SALHC</name>
<keyword evidence="7" id="KW-1185">Reference proteome</keyword>
<sequence>MTDTSSKRRRNNAARTSGSPTIGDVARSAGVSTATVSRILNGVPNKASEETARRVQAAVDALGYRPVQAGRSLSRMRSAVIALLTPDNRNAFYASIADAVQRGISATGNAMTLCNTREDPVSQDAYIEEMRSHLVSGIVLLGAVRTPGLERLIADGPPVVFVNRKCPVDSPSPFIGIDNYAAGADVARYFLDKGYRDCAALHGPSSSSASRERFEGFRDAMAAAGAALPIERVVECDLTIESGYRESRRLFERGGAPRAVFCGNDPIAYGLHRRCQELDFAVPDDIAIFGFDDNPLNEWLAPWLSTVHVPLEELGRQVSHVMSRLLDGDTAVPVRTVLPHTLTIRSSA</sequence>
<dbReference type="SUPFAM" id="SSF53822">
    <property type="entry name" value="Periplasmic binding protein-like I"/>
    <property type="match status" value="1"/>
</dbReference>
<dbReference type="EMBL" id="APNK01000003">
    <property type="protein sequence ID" value="KEZ78579.1"/>
    <property type="molecule type" value="Genomic_DNA"/>
</dbReference>
<dbReference type="CDD" id="cd06267">
    <property type="entry name" value="PBP1_LacI_sugar_binding-like"/>
    <property type="match status" value="1"/>
</dbReference>
<dbReference type="InterPro" id="IPR028082">
    <property type="entry name" value="Peripla_BP_I"/>
</dbReference>
<evidence type="ECO:0000313" key="7">
    <source>
        <dbReference type="Proteomes" id="UP000028302"/>
    </source>
</evidence>
<feature type="domain" description="HTH lacI-type" evidence="5">
    <location>
        <begin position="20"/>
        <end position="75"/>
    </location>
</feature>